<reference evidence="15" key="2">
    <citation type="journal article" date="2013" name="G3 (Bethesda)">
        <title>Genomes of Ashbya fungi isolated from insects reveal four mating-type loci, numerous translocations, lack of transposons, and distinct gene duplications.</title>
        <authorList>
            <person name="Dietrich F.S."/>
            <person name="Voegeli S."/>
            <person name="Kuo S."/>
            <person name="Philippsen P."/>
        </authorList>
    </citation>
    <scope>GENOME REANNOTATION</scope>
    <source>
        <strain evidence="15">ATCC 10895 / CBS 109.51 / FGSC 9923 / NRRL Y-1056</strain>
    </source>
</reference>
<dbReference type="EMBL" id="AE016817">
    <property type="protein sequence ID" value="AAS51900.2"/>
    <property type="molecule type" value="Genomic_DNA"/>
</dbReference>
<dbReference type="eggNOG" id="ENOG502QRZZ">
    <property type="taxonomic scope" value="Eukaryota"/>
</dbReference>
<proteinExistence type="inferred from homology"/>
<keyword evidence="5 12" id="KW-0808">Transferase</keyword>
<feature type="chain" id="PRO_5005144170" description="1,3-beta-glucanosyltransferase" evidence="12">
    <location>
        <begin position="20"/>
        <end position="462"/>
    </location>
</feature>
<evidence type="ECO:0000256" key="6">
    <source>
        <dbReference type="ARBA" id="ARBA00022729"/>
    </source>
</evidence>
<comment type="function">
    <text evidence="12">Splits internally a 1,3-beta-glucan molecule and transfers the newly generated reducing end (the donor) to the non-reducing end of another 1,3-beta-glucan molecule (the acceptor) forming a 1,3-beta linkage, resulting in the elongation of 1,3-beta-glucan chains in the cell wall.</text>
</comment>
<dbReference type="PANTHER" id="PTHR31468:SF5">
    <property type="entry name" value="1,3-BETA-GLUCANOSYLTRANSFERASE GAS5"/>
    <property type="match status" value="1"/>
</dbReference>
<dbReference type="GO" id="GO:0005886">
    <property type="term" value="C:plasma membrane"/>
    <property type="evidence" value="ECO:0007669"/>
    <property type="project" value="UniProtKB-SubCell"/>
</dbReference>
<dbReference type="GO" id="GO:0009277">
    <property type="term" value="C:fungal-type cell wall"/>
    <property type="evidence" value="ECO:0000318"/>
    <property type="project" value="GO_Central"/>
</dbReference>
<dbReference type="Proteomes" id="UP000000591">
    <property type="component" value="Chromosome IV"/>
</dbReference>
<gene>
    <name evidence="14" type="ORF">AGOS_ADL021W</name>
</gene>
<evidence type="ECO:0000256" key="7">
    <source>
        <dbReference type="ARBA" id="ARBA00023136"/>
    </source>
</evidence>
<dbReference type="Gene3D" id="3.20.20.80">
    <property type="entry name" value="Glycosidases"/>
    <property type="match status" value="1"/>
</dbReference>
<feature type="compositionally biased region" description="Basic and acidic residues" evidence="13">
    <location>
        <begin position="355"/>
        <end position="374"/>
    </location>
</feature>
<dbReference type="EC" id="2.4.1.-" evidence="12"/>
<evidence type="ECO:0000256" key="9">
    <source>
        <dbReference type="ARBA" id="ARBA00023180"/>
    </source>
</evidence>
<dbReference type="GO" id="GO:0031505">
    <property type="term" value="P:fungal-type cell wall organization"/>
    <property type="evidence" value="ECO:0000318"/>
    <property type="project" value="GO_Central"/>
</dbReference>
<keyword evidence="6 12" id="KW-0732">Signal</keyword>
<dbReference type="GO" id="GO:0071970">
    <property type="term" value="P:fungal-type cell wall (1-&gt;3)-beta-D-glucan biosynthetic process"/>
    <property type="evidence" value="ECO:0000318"/>
    <property type="project" value="GO_Central"/>
</dbReference>
<dbReference type="HOGENOM" id="CLU_021855_1_0_1"/>
<sequence>MRLGANLAAVTLALAVANAASDSSSSSMAPIEVRGNAFFKKGSDKRFYIRGVDYQPGGTGELVDPLADTEICKRDVENFKELGLNAIRVYTVDNTKDHDECMKMLADAGIYLILDVNTPKASISRFNTECSYNANYLQHVFATVDAFQKYDNLLGFFAGNEVINDKDTTETAPYVKAVVRDMKKYMKAKKYRKIPVGYSAADVAENRVLAAQYFNCGDDEDARIDMLGVNDYSWCGSKTFRTSGYSEKMNLYEGYSVPIFLSEYGCNTMPGAREFGEVSSIFSEKMSSLFSGGLAFEYSMEGNNFGLVEIKGGKVKKLEDFENLKKQYAEAKDPEGDAGYSKDGKPASCPPYDKGTWDADTKLPEMPKDAEAFFKGKTPKPNSLDLETQSNCGGLKDSGDSSAKGGSSSSASSASSGATATAKAESSSSAAPESSSSAAGAYNAARVPLAFYWVLGAASYLI</sequence>
<evidence type="ECO:0000313" key="15">
    <source>
        <dbReference type="Proteomes" id="UP000000591"/>
    </source>
</evidence>
<dbReference type="STRING" id="284811.Q75AD8"/>
<protein>
    <recommendedName>
        <fullName evidence="12">1,3-beta-glucanosyltransferase</fullName>
        <ecNumber evidence="12">2.4.1.-</ecNumber>
    </recommendedName>
</protein>
<feature type="region of interest" description="Disordered" evidence="13">
    <location>
        <begin position="329"/>
        <end position="438"/>
    </location>
</feature>
<evidence type="ECO:0000256" key="10">
    <source>
        <dbReference type="ARBA" id="ARBA00023288"/>
    </source>
</evidence>
<evidence type="ECO:0000256" key="8">
    <source>
        <dbReference type="ARBA" id="ARBA00023157"/>
    </source>
</evidence>
<keyword evidence="11" id="KW-0961">Cell wall biogenesis/degradation</keyword>
<keyword evidence="10 12" id="KW-0449">Lipoprotein</keyword>
<dbReference type="RefSeq" id="NP_984076.2">
    <property type="nucleotide sequence ID" value="NM_209429.2"/>
</dbReference>
<dbReference type="GO" id="GO:0098552">
    <property type="term" value="C:side of membrane"/>
    <property type="evidence" value="ECO:0007669"/>
    <property type="project" value="UniProtKB-KW"/>
</dbReference>
<keyword evidence="4 12" id="KW-0336">GPI-anchor</keyword>
<keyword evidence="8" id="KW-1015">Disulfide bond</keyword>
<dbReference type="GeneID" id="4620369"/>
<dbReference type="OrthoDB" id="421038at2759"/>
<dbReference type="FunCoup" id="Q75AD8">
    <property type="interactions" value="38"/>
</dbReference>
<accession>Q75AD8</accession>
<dbReference type="FunFam" id="3.20.20.80:FF:000032">
    <property type="entry name" value="1,3-beta-glucanosyltransferase"/>
    <property type="match status" value="1"/>
</dbReference>
<dbReference type="InParanoid" id="Q75AD8"/>
<evidence type="ECO:0000256" key="11">
    <source>
        <dbReference type="ARBA" id="ARBA00023316"/>
    </source>
</evidence>
<feature type="compositionally biased region" description="Basic and acidic residues" evidence="13">
    <location>
        <begin position="329"/>
        <end position="345"/>
    </location>
</feature>
<dbReference type="CAZy" id="GH72">
    <property type="family name" value="Glycoside Hydrolase Family 72"/>
</dbReference>
<dbReference type="PANTHER" id="PTHR31468">
    <property type="entry name" value="1,3-BETA-GLUCANOSYLTRANSFERASE GAS1"/>
    <property type="match status" value="1"/>
</dbReference>
<organism evidence="14 15">
    <name type="scientific">Eremothecium gossypii (strain ATCC 10895 / CBS 109.51 / FGSC 9923 / NRRL Y-1056)</name>
    <name type="common">Yeast</name>
    <name type="synonym">Ashbya gossypii</name>
    <dbReference type="NCBI Taxonomy" id="284811"/>
    <lineage>
        <taxon>Eukaryota</taxon>
        <taxon>Fungi</taxon>
        <taxon>Dikarya</taxon>
        <taxon>Ascomycota</taxon>
        <taxon>Saccharomycotina</taxon>
        <taxon>Saccharomycetes</taxon>
        <taxon>Saccharomycetales</taxon>
        <taxon>Saccharomycetaceae</taxon>
        <taxon>Eremothecium</taxon>
    </lineage>
</organism>
<evidence type="ECO:0000256" key="2">
    <source>
        <dbReference type="ARBA" id="ARBA00004589"/>
    </source>
</evidence>
<evidence type="ECO:0000256" key="4">
    <source>
        <dbReference type="ARBA" id="ARBA00022622"/>
    </source>
</evidence>
<feature type="signal peptide" evidence="12">
    <location>
        <begin position="1"/>
        <end position="19"/>
    </location>
</feature>
<evidence type="ECO:0000256" key="1">
    <source>
        <dbReference type="ARBA" id="ARBA00004196"/>
    </source>
</evidence>
<dbReference type="SUPFAM" id="SSF51445">
    <property type="entry name" value="(Trans)glycosidases"/>
    <property type="match status" value="1"/>
</dbReference>
<evidence type="ECO:0000256" key="5">
    <source>
        <dbReference type="ARBA" id="ARBA00022679"/>
    </source>
</evidence>
<comment type="similarity">
    <text evidence="3 12">Belongs to the glycosyl hydrolase 72 family.</text>
</comment>
<evidence type="ECO:0000256" key="3">
    <source>
        <dbReference type="ARBA" id="ARBA00007528"/>
    </source>
</evidence>
<reference evidence="14 15" key="1">
    <citation type="journal article" date="2004" name="Science">
        <title>The Ashbya gossypii genome as a tool for mapping the ancient Saccharomyces cerevisiae genome.</title>
        <authorList>
            <person name="Dietrich F.S."/>
            <person name="Voegeli S."/>
            <person name="Brachat S."/>
            <person name="Lerch A."/>
            <person name="Gates K."/>
            <person name="Steiner S."/>
            <person name="Mohr C."/>
            <person name="Pohlmann R."/>
            <person name="Luedi P."/>
            <person name="Choi S."/>
            <person name="Wing R.A."/>
            <person name="Flavier A."/>
            <person name="Gaffney T.D."/>
            <person name="Philippsen P."/>
        </authorList>
    </citation>
    <scope>NUCLEOTIDE SEQUENCE [LARGE SCALE GENOMIC DNA]</scope>
    <source>
        <strain evidence="15">ATCC 10895 / CBS 109.51 / FGSC 9923 / NRRL Y-1056</strain>
    </source>
</reference>
<name>Q75AD8_EREGS</name>
<keyword evidence="9" id="KW-0325">Glycoprotein</keyword>
<evidence type="ECO:0000256" key="12">
    <source>
        <dbReference type="RuleBase" id="RU361209"/>
    </source>
</evidence>
<dbReference type="InterPro" id="IPR017853">
    <property type="entry name" value="GH"/>
</dbReference>
<dbReference type="AlphaFoldDB" id="Q75AD8"/>
<dbReference type="OMA" id="GVNDYSW"/>
<keyword evidence="7 12" id="KW-0472">Membrane</keyword>
<dbReference type="KEGG" id="ago:AGOS_ADL021W"/>
<comment type="subcellular location">
    <subcellularLocation>
        <location evidence="1">Cell envelope</location>
    </subcellularLocation>
    <subcellularLocation>
        <location evidence="12">Cell membrane</location>
        <topology evidence="12">Lipid-anchor</topology>
        <topology evidence="12">GPI-anchor</topology>
    </subcellularLocation>
    <subcellularLocation>
        <location evidence="2">Membrane</location>
        <topology evidence="2">Lipid-anchor</topology>
        <topology evidence="2">GPI-anchor</topology>
    </subcellularLocation>
</comment>
<dbReference type="InterPro" id="IPR004886">
    <property type="entry name" value="Glucanosyltransferase"/>
</dbReference>
<evidence type="ECO:0000256" key="13">
    <source>
        <dbReference type="SAM" id="MobiDB-lite"/>
    </source>
</evidence>
<feature type="compositionally biased region" description="Low complexity" evidence="13">
    <location>
        <begin position="400"/>
        <end position="438"/>
    </location>
</feature>
<evidence type="ECO:0000313" key="14">
    <source>
        <dbReference type="EMBL" id="AAS51900.2"/>
    </source>
</evidence>
<keyword evidence="15" id="KW-1185">Reference proteome</keyword>
<dbReference type="GO" id="GO:0042124">
    <property type="term" value="F:1,3-beta-glucanosyltransferase activity"/>
    <property type="evidence" value="ECO:0000318"/>
    <property type="project" value="GO_Central"/>
</dbReference>
<dbReference type="Pfam" id="PF03198">
    <property type="entry name" value="Glyco_hydro_72"/>
    <property type="match status" value="1"/>
</dbReference>